<protein>
    <recommendedName>
        <fullName evidence="8">Large ribosomal subunit protein uL24 C-terminal domain-containing protein</fullName>
    </recommendedName>
</protein>
<dbReference type="GO" id="GO:0003735">
    <property type="term" value="F:structural constituent of ribosome"/>
    <property type="evidence" value="ECO:0007669"/>
    <property type="project" value="InterPro"/>
</dbReference>
<feature type="domain" description="Large ribosomal subunit protein uL24 C-terminal" evidence="8">
    <location>
        <begin position="157"/>
        <end position="221"/>
    </location>
</feature>
<sequence>MRWNDRLLCGVWCWSVVVSHGVVLSPVSVLAPASSTIGTKLLYLEADAARLAERKAEEQGDQKTCAKPGSSAERDPTPALALAGPVWPTSRQGRPILMRPDRSKLKGYQKQPPPKRWNIVRGDTVQVIDRRSSDYGKQGTVKEVIRSKMRVVVENVNLHPFRIKGDPERGTKGQTVMKERSMHYSNVNLVDPVTGFPTKVTYSFLEDGTKVRVSKRSGAIIPKPDLLKTMVNRNSIVSEDSDTAKDEDVWSESFVETPSKWAALREELLERIEEIKEGKDKVET</sequence>
<gene>
    <name evidence="9" type="ORF">THAOC_06260</name>
</gene>
<keyword evidence="3" id="KW-0150">Chloroplast</keyword>
<keyword evidence="6" id="KW-0687">Ribonucleoprotein</keyword>
<dbReference type="Proteomes" id="UP000266841">
    <property type="component" value="Unassembled WGS sequence"/>
</dbReference>
<dbReference type="NCBIfam" id="TIGR01079">
    <property type="entry name" value="rplX_bact"/>
    <property type="match status" value="1"/>
</dbReference>
<keyword evidence="10" id="KW-1185">Reference proteome</keyword>
<name>K0T3G7_THAOC</name>
<dbReference type="InterPro" id="IPR057264">
    <property type="entry name" value="Ribosomal_uL24_C"/>
</dbReference>
<dbReference type="SUPFAM" id="SSF50104">
    <property type="entry name" value="Translation proteins SH3-like domain"/>
    <property type="match status" value="1"/>
</dbReference>
<dbReference type="CDD" id="cd06089">
    <property type="entry name" value="KOW_RPL26"/>
    <property type="match status" value="1"/>
</dbReference>
<dbReference type="GO" id="GO:0009507">
    <property type="term" value="C:chloroplast"/>
    <property type="evidence" value="ECO:0007669"/>
    <property type="project" value="UniProtKB-SubCell"/>
</dbReference>
<evidence type="ECO:0000256" key="2">
    <source>
        <dbReference type="ARBA" id="ARBA00010618"/>
    </source>
</evidence>
<feature type="region of interest" description="Disordered" evidence="7">
    <location>
        <begin position="54"/>
        <end position="85"/>
    </location>
</feature>
<evidence type="ECO:0000256" key="5">
    <source>
        <dbReference type="ARBA" id="ARBA00022980"/>
    </source>
</evidence>
<evidence type="ECO:0000313" key="10">
    <source>
        <dbReference type="Proteomes" id="UP000266841"/>
    </source>
</evidence>
<evidence type="ECO:0000256" key="1">
    <source>
        <dbReference type="ARBA" id="ARBA00004229"/>
    </source>
</evidence>
<dbReference type="OrthoDB" id="359154at2759"/>
<evidence type="ECO:0000256" key="4">
    <source>
        <dbReference type="ARBA" id="ARBA00022640"/>
    </source>
</evidence>
<evidence type="ECO:0000259" key="8">
    <source>
        <dbReference type="Pfam" id="PF17136"/>
    </source>
</evidence>
<evidence type="ECO:0000256" key="7">
    <source>
        <dbReference type="SAM" id="MobiDB-lite"/>
    </source>
</evidence>
<evidence type="ECO:0000256" key="6">
    <source>
        <dbReference type="ARBA" id="ARBA00023274"/>
    </source>
</evidence>
<dbReference type="InterPro" id="IPR041988">
    <property type="entry name" value="Ribosomal_uL24_KOW"/>
</dbReference>
<keyword evidence="4" id="KW-0934">Plastid</keyword>
<comment type="subcellular location">
    <subcellularLocation>
        <location evidence="1">Plastid</location>
        <location evidence="1">Chloroplast</location>
    </subcellularLocation>
</comment>
<dbReference type="GO" id="GO:1990904">
    <property type="term" value="C:ribonucleoprotein complex"/>
    <property type="evidence" value="ECO:0007669"/>
    <property type="project" value="UniProtKB-KW"/>
</dbReference>
<comment type="caution">
    <text evidence="9">The sequence shown here is derived from an EMBL/GenBank/DDBJ whole genome shotgun (WGS) entry which is preliminary data.</text>
</comment>
<evidence type="ECO:0000313" key="9">
    <source>
        <dbReference type="EMBL" id="EJK72225.1"/>
    </source>
</evidence>
<dbReference type="GO" id="GO:0003723">
    <property type="term" value="F:RNA binding"/>
    <property type="evidence" value="ECO:0007669"/>
    <property type="project" value="InterPro"/>
</dbReference>
<dbReference type="HAMAP" id="MF_01326_B">
    <property type="entry name" value="Ribosomal_uL24_B"/>
    <property type="match status" value="1"/>
</dbReference>
<dbReference type="Gene3D" id="2.30.30.30">
    <property type="match status" value="1"/>
</dbReference>
<proteinExistence type="inferred from homology"/>
<dbReference type="eggNOG" id="KOG1708">
    <property type="taxonomic scope" value="Eukaryota"/>
</dbReference>
<dbReference type="InterPro" id="IPR014722">
    <property type="entry name" value="Rib_uL2_dom2"/>
</dbReference>
<dbReference type="InterPro" id="IPR003256">
    <property type="entry name" value="Ribosomal_uL24"/>
</dbReference>
<keyword evidence="5" id="KW-0689">Ribosomal protein</keyword>
<dbReference type="AlphaFoldDB" id="K0T3G7"/>
<dbReference type="Pfam" id="PF17136">
    <property type="entry name" value="ribosomal_L24"/>
    <property type="match status" value="1"/>
</dbReference>
<evidence type="ECO:0000256" key="3">
    <source>
        <dbReference type="ARBA" id="ARBA00022528"/>
    </source>
</evidence>
<reference evidence="9 10" key="1">
    <citation type="journal article" date="2012" name="Genome Biol.">
        <title>Genome and low-iron response of an oceanic diatom adapted to chronic iron limitation.</title>
        <authorList>
            <person name="Lommer M."/>
            <person name="Specht M."/>
            <person name="Roy A.S."/>
            <person name="Kraemer L."/>
            <person name="Andreson R."/>
            <person name="Gutowska M.A."/>
            <person name="Wolf J."/>
            <person name="Bergner S.V."/>
            <person name="Schilhabel M.B."/>
            <person name="Klostermeier U.C."/>
            <person name="Beiko R.G."/>
            <person name="Rosenstiel P."/>
            <person name="Hippler M."/>
            <person name="Laroche J."/>
        </authorList>
    </citation>
    <scope>NUCLEOTIDE SEQUENCE [LARGE SCALE GENOMIC DNA]</scope>
    <source>
        <strain evidence="9 10">CCMP1005</strain>
    </source>
</reference>
<organism evidence="9 10">
    <name type="scientific">Thalassiosira oceanica</name>
    <name type="common">Marine diatom</name>
    <dbReference type="NCBI Taxonomy" id="159749"/>
    <lineage>
        <taxon>Eukaryota</taxon>
        <taxon>Sar</taxon>
        <taxon>Stramenopiles</taxon>
        <taxon>Ochrophyta</taxon>
        <taxon>Bacillariophyta</taxon>
        <taxon>Coscinodiscophyceae</taxon>
        <taxon>Thalassiosirophycidae</taxon>
        <taxon>Thalassiosirales</taxon>
        <taxon>Thalassiosiraceae</taxon>
        <taxon>Thalassiosira</taxon>
    </lineage>
</organism>
<dbReference type="GO" id="GO:0005840">
    <property type="term" value="C:ribosome"/>
    <property type="evidence" value="ECO:0007669"/>
    <property type="project" value="UniProtKB-KW"/>
</dbReference>
<dbReference type="EMBL" id="AGNL01006167">
    <property type="protein sequence ID" value="EJK72225.1"/>
    <property type="molecule type" value="Genomic_DNA"/>
</dbReference>
<dbReference type="PANTHER" id="PTHR12903">
    <property type="entry name" value="MITOCHONDRIAL RIBOSOMAL PROTEIN L24"/>
    <property type="match status" value="1"/>
</dbReference>
<accession>K0T3G7</accession>
<dbReference type="InterPro" id="IPR008991">
    <property type="entry name" value="Translation_prot_SH3-like_sf"/>
</dbReference>
<comment type="similarity">
    <text evidence="2">Belongs to the universal ribosomal protein uL24 family.</text>
</comment>
<dbReference type="GO" id="GO:0006412">
    <property type="term" value="P:translation"/>
    <property type="evidence" value="ECO:0007669"/>
    <property type="project" value="InterPro"/>
</dbReference>